<comment type="caution">
    <text evidence="1">The sequence shown here is derived from an EMBL/GenBank/DDBJ whole genome shotgun (WGS) entry which is preliminary data.</text>
</comment>
<dbReference type="EMBL" id="LGTZ01001733">
    <property type="protein sequence ID" value="OJD20722.1"/>
    <property type="molecule type" value="Genomic_DNA"/>
</dbReference>
<feature type="non-terminal residue" evidence="1">
    <location>
        <position position="1"/>
    </location>
</feature>
<dbReference type="AlphaFoldDB" id="A0A1J9PXS8"/>
<keyword evidence="2" id="KW-1185">Reference proteome</keyword>
<gene>
    <name evidence="1" type="ORF">ACJ73_07938</name>
</gene>
<proteinExistence type="predicted"/>
<organism evidence="1 2">
    <name type="scientific">Blastomyces percursus</name>
    <dbReference type="NCBI Taxonomy" id="1658174"/>
    <lineage>
        <taxon>Eukaryota</taxon>
        <taxon>Fungi</taxon>
        <taxon>Dikarya</taxon>
        <taxon>Ascomycota</taxon>
        <taxon>Pezizomycotina</taxon>
        <taxon>Eurotiomycetes</taxon>
        <taxon>Eurotiomycetidae</taxon>
        <taxon>Onygenales</taxon>
        <taxon>Ajellomycetaceae</taxon>
        <taxon>Blastomyces</taxon>
    </lineage>
</organism>
<reference evidence="1 2" key="1">
    <citation type="submission" date="2015-08" db="EMBL/GenBank/DDBJ databases">
        <title>Emmonsia species relationships and genome sequence.</title>
        <authorList>
            <person name="Cuomo C.A."/>
            <person name="Schwartz I.S."/>
            <person name="Kenyon C."/>
            <person name="De Hoog G.S."/>
            <person name="Govender N.P."/>
            <person name="Botha A."/>
            <person name="Moreno L."/>
            <person name="De Vries M."/>
            <person name="Munoz J.F."/>
            <person name="Stielow J.B."/>
        </authorList>
    </citation>
    <scope>NUCLEOTIDE SEQUENCE [LARGE SCALE GENOMIC DNA]</scope>
    <source>
        <strain evidence="1 2">EI222</strain>
    </source>
</reference>
<dbReference type="VEuPathDB" id="FungiDB:ACJ73_07938"/>
<accession>A0A1J9PXS8</accession>
<dbReference type="Proteomes" id="UP000242791">
    <property type="component" value="Unassembled WGS sequence"/>
</dbReference>
<evidence type="ECO:0000313" key="2">
    <source>
        <dbReference type="Proteomes" id="UP000242791"/>
    </source>
</evidence>
<protein>
    <submittedName>
        <fullName evidence="1">Uncharacterized protein</fullName>
    </submittedName>
</protein>
<evidence type="ECO:0000313" key="1">
    <source>
        <dbReference type="EMBL" id="OJD20722.1"/>
    </source>
</evidence>
<name>A0A1J9PXS8_9EURO</name>
<sequence length="93" mass="10894">VTQTQRSLRYWKVRERCPQDQARLTMSREERLITSHEVNDTIRSTMKQRMMKVIVKSTPRATDPTDVLLLGHQRAASYPADIRHSLTTPQEFV</sequence>
<feature type="non-terminal residue" evidence="1">
    <location>
        <position position="93"/>
    </location>
</feature>